<sequence>MTNVVTYRPAPGELRYTFGGHPAVLEIEPGSLLVTSTEDCYGGAVRTVDDLPSQVCLAFNPVTGPFHVVGAEPGDTLALHFAAITPARDWGVSATFPHFGALTGTRSTATLHPPLEERVWRYTIDTAADTVTFHARRSDHSIVMPLEPMLGTVGVAPAGGEARSTLVPDAHGGNLDTPEIHLGATVYLGVNVPGGLFALGDGHARQGQGEACGVAVETAMNVTVAVDLIKGVPTLWPRIETDYRIISIGAARPLEDAYRISQHDLVTWTAQLTGLEILDAYQVVSQAGRAAPGNVCDPLYTMHAALNKAVLAGANPYDGVHQRLRRIAEAQIKQSGKEHGN</sequence>
<comment type="caution">
    <text evidence="1">The sequence shown here is derived from an EMBL/GenBank/DDBJ whole genome shotgun (WGS) entry which is preliminary data.</text>
</comment>
<dbReference type="GO" id="GO:0016811">
    <property type="term" value="F:hydrolase activity, acting on carbon-nitrogen (but not peptide) bonds, in linear amides"/>
    <property type="evidence" value="ECO:0007669"/>
    <property type="project" value="InterPro"/>
</dbReference>
<keyword evidence="2" id="KW-1185">Reference proteome</keyword>
<evidence type="ECO:0000313" key="2">
    <source>
        <dbReference type="Proteomes" id="UP000262621"/>
    </source>
</evidence>
<dbReference type="Pfam" id="PF03069">
    <property type="entry name" value="FmdA_AmdA"/>
    <property type="match status" value="1"/>
</dbReference>
<dbReference type="Gene3D" id="3.10.28.20">
    <property type="entry name" value="Acetamidase/Formamidase-like domains"/>
    <property type="match status" value="1"/>
</dbReference>
<organism evidence="1 2">
    <name type="scientific">Micromonospora craniellae</name>
    <dbReference type="NCBI Taxonomy" id="2294034"/>
    <lineage>
        <taxon>Bacteria</taxon>
        <taxon>Bacillati</taxon>
        <taxon>Actinomycetota</taxon>
        <taxon>Actinomycetes</taxon>
        <taxon>Micromonosporales</taxon>
        <taxon>Micromonosporaceae</taxon>
        <taxon>Micromonospora</taxon>
    </lineage>
</organism>
<accession>A0A372FQT8</accession>
<reference evidence="1 2" key="1">
    <citation type="submission" date="2018-08" db="EMBL/GenBank/DDBJ databases">
        <title>Verrucosispora craniellae sp. nov., isolated from a marine sponge in the South China Sea.</title>
        <authorList>
            <person name="Li L."/>
            <person name="Lin H.W."/>
        </authorList>
    </citation>
    <scope>NUCLEOTIDE SEQUENCE [LARGE SCALE GENOMIC DNA]</scope>
    <source>
        <strain evidence="1 2">LHW63014</strain>
    </source>
</reference>
<dbReference type="EMBL" id="QVFU01000082">
    <property type="protein sequence ID" value="RFS41553.1"/>
    <property type="molecule type" value="Genomic_DNA"/>
</dbReference>
<proteinExistence type="predicted"/>
<name>A0A372FQT8_9ACTN</name>
<protein>
    <submittedName>
        <fullName evidence="1">Acetamidase</fullName>
    </submittedName>
</protein>
<dbReference type="PANTHER" id="PTHR31891">
    <property type="entry name" value="FORMAMIDASE C869.04-RELATED"/>
    <property type="match status" value="1"/>
</dbReference>
<dbReference type="Proteomes" id="UP000262621">
    <property type="component" value="Unassembled WGS sequence"/>
</dbReference>
<evidence type="ECO:0000313" key="1">
    <source>
        <dbReference type="EMBL" id="RFS41553.1"/>
    </source>
</evidence>
<dbReference type="Gene3D" id="2.60.120.580">
    <property type="entry name" value="Acetamidase/Formamidase-like domains"/>
    <property type="match status" value="2"/>
</dbReference>
<dbReference type="PANTHER" id="PTHR31891:SF1">
    <property type="entry name" value="FORMAMIDASE C869.04-RELATED"/>
    <property type="match status" value="1"/>
</dbReference>
<dbReference type="OrthoDB" id="9785236at2"/>
<dbReference type="InterPro" id="IPR004304">
    <property type="entry name" value="FmdA_AmdA"/>
</dbReference>
<gene>
    <name evidence="1" type="ORF">D0Q02_29490</name>
</gene>
<dbReference type="AlphaFoldDB" id="A0A372FQT8"/>
<dbReference type="SUPFAM" id="SSF141130">
    <property type="entry name" value="Acetamidase/Formamidase-like"/>
    <property type="match status" value="1"/>
</dbReference>
<dbReference type="RefSeq" id="WP_117231204.1">
    <property type="nucleotide sequence ID" value="NZ_CP061725.1"/>
</dbReference>